<protein>
    <recommendedName>
        <fullName evidence="10">Vacuolar ATPase assembly integral membrane protein VMA21 homolog</fullName>
    </recommendedName>
</protein>
<dbReference type="GO" id="GO:0070072">
    <property type="term" value="P:vacuolar proton-transporting V-type ATPase complex assembly"/>
    <property type="evidence" value="ECO:0007669"/>
    <property type="project" value="InterPro"/>
</dbReference>
<evidence type="ECO:0000256" key="5">
    <source>
        <dbReference type="ARBA" id="ARBA00023329"/>
    </source>
</evidence>
<sequence>MLIKFSLSLLTFCPQDTAAMVTRKFFVASICMWAFPFAILYGFQQGWYPGFSNISPSSQTLLSGFLAVVSVNIMLAFYICMAMKEPIGKHEPDPAFVAKAKVTVSQSKPSGGAKLD</sequence>
<keyword evidence="1 6" id="KW-0812">Transmembrane</keyword>
<feature type="transmembrane region" description="Helical" evidence="6">
    <location>
        <begin position="61"/>
        <end position="80"/>
    </location>
</feature>
<dbReference type="AlphaFoldDB" id="A0A803M640"/>
<evidence type="ECO:0000256" key="3">
    <source>
        <dbReference type="ARBA" id="ARBA00022989"/>
    </source>
</evidence>
<reference evidence="8" key="2">
    <citation type="submission" date="2021-03" db="UniProtKB">
        <authorList>
            <consortium name="EnsemblPlants"/>
        </authorList>
    </citation>
    <scope>IDENTIFICATION</scope>
</reference>
<name>A0A803M640_CHEQI</name>
<dbReference type="Gramene" id="AUR62023913-RA">
    <property type="protein sequence ID" value="AUR62023913-RA:cds"/>
    <property type="gene ID" value="AUR62023913"/>
</dbReference>
<evidence type="ECO:0000313" key="9">
    <source>
        <dbReference type="Proteomes" id="UP000596660"/>
    </source>
</evidence>
<proteinExistence type="predicted"/>
<keyword evidence="7" id="KW-0732">Signal</keyword>
<evidence type="ECO:0000256" key="1">
    <source>
        <dbReference type="ARBA" id="ARBA00022692"/>
    </source>
</evidence>
<keyword evidence="2" id="KW-0256">Endoplasmic reticulum</keyword>
<feature type="transmembrane region" description="Helical" evidence="6">
    <location>
        <begin position="21"/>
        <end position="41"/>
    </location>
</feature>
<feature type="chain" id="PRO_5030532224" description="Vacuolar ATPase assembly integral membrane protein VMA21 homolog" evidence="7">
    <location>
        <begin position="20"/>
        <end position="116"/>
    </location>
</feature>
<feature type="signal peptide" evidence="7">
    <location>
        <begin position="1"/>
        <end position="19"/>
    </location>
</feature>
<evidence type="ECO:0008006" key="10">
    <source>
        <dbReference type="Google" id="ProtNLM"/>
    </source>
</evidence>
<keyword evidence="3 6" id="KW-1133">Transmembrane helix</keyword>
<dbReference type="Proteomes" id="UP000596660">
    <property type="component" value="Unplaced"/>
</dbReference>
<accession>A0A803M640</accession>
<keyword evidence="4 6" id="KW-0472">Membrane</keyword>
<dbReference type="Pfam" id="PF09446">
    <property type="entry name" value="VMA21"/>
    <property type="match status" value="1"/>
</dbReference>
<keyword evidence="5" id="KW-0968">Cytoplasmic vesicle</keyword>
<reference evidence="8" key="1">
    <citation type="journal article" date="2017" name="Nature">
        <title>The genome of Chenopodium quinoa.</title>
        <authorList>
            <person name="Jarvis D.E."/>
            <person name="Ho Y.S."/>
            <person name="Lightfoot D.J."/>
            <person name="Schmoeckel S.M."/>
            <person name="Li B."/>
            <person name="Borm T.J.A."/>
            <person name="Ohyanagi H."/>
            <person name="Mineta K."/>
            <person name="Michell C.T."/>
            <person name="Saber N."/>
            <person name="Kharbatia N.M."/>
            <person name="Rupper R.R."/>
            <person name="Sharp A.R."/>
            <person name="Dally N."/>
            <person name="Boughton B.A."/>
            <person name="Woo Y.H."/>
            <person name="Gao G."/>
            <person name="Schijlen E.G.W.M."/>
            <person name="Guo X."/>
            <person name="Momin A.A."/>
            <person name="Negrao S."/>
            <person name="Al-Babili S."/>
            <person name="Gehring C."/>
            <person name="Roessner U."/>
            <person name="Jung C."/>
            <person name="Murphy K."/>
            <person name="Arold S.T."/>
            <person name="Gojobori T."/>
            <person name="van der Linden C.G."/>
            <person name="van Loo E.N."/>
            <person name="Jellen E.N."/>
            <person name="Maughan P.J."/>
            <person name="Tester M."/>
        </authorList>
    </citation>
    <scope>NUCLEOTIDE SEQUENCE [LARGE SCALE GENOMIC DNA]</scope>
    <source>
        <strain evidence="8">cv. PI 614886</strain>
    </source>
</reference>
<evidence type="ECO:0000256" key="4">
    <source>
        <dbReference type="ARBA" id="ARBA00023136"/>
    </source>
</evidence>
<keyword evidence="9" id="KW-1185">Reference proteome</keyword>
<dbReference type="PANTHER" id="PTHR31792:SF3">
    <property type="entry name" value="VACUOLAR ATPASE ASSEMBLY INTEGRAL MEMBRANE PROTEIN VMA21"/>
    <property type="match status" value="1"/>
</dbReference>
<evidence type="ECO:0000313" key="8">
    <source>
        <dbReference type="EnsemblPlants" id="AUR62023913-RA:cds"/>
    </source>
</evidence>
<evidence type="ECO:0000256" key="2">
    <source>
        <dbReference type="ARBA" id="ARBA00022824"/>
    </source>
</evidence>
<dbReference type="PANTHER" id="PTHR31792">
    <property type="entry name" value="VACUOLAR ATPASE ASSEMBLY INTEGRAL MEMBRANE PROTEIN VMA21"/>
    <property type="match status" value="1"/>
</dbReference>
<dbReference type="GO" id="GO:0031410">
    <property type="term" value="C:cytoplasmic vesicle"/>
    <property type="evidence" value="ECO:0007669"/>
    <property type="project" value="UniProtKB-KW"/>
</dbReference>
<organism evidence="8 9">
    <name type="scientific">Chenopodium quinoa</name>
    <name type="common">Quinoa</name>
    <dbReference type="NCBI Taxonomy" id="63459"/>
    <lineage>
        <taxon>Eukaryota</taxon>
        <taxon>Viridiplantae</taxon>
        <taxon>Streptophyta</taxon>
        <taxon>Embryophyta</taxon>
        <taxon>Tracheophyta</taxon>
        <taxon>Spermatophyta</taxon>
        <taxon>Magnoliopsida</taxon>
        <taxon>eudicotyledons</taxon>
        <taxon>Gunneridae</taxon>
        <taxon>Pentapetalae</taxon>
        <taxon>Caryophyllales</taxon>
        <taxon>Chenopodiaceae</taxon>
        <taxon>Chenopodioideae</taxon>
        <taxon>Atripliceae</taxon>
        <taxon>Chenopodium</taxon>
    </lineage>
</organism>
<evidence type="ECO:0000256" key="6">
    <source>
        <dbReference type="SAM" id="Phobius"/>
    </source>
</evidence>
<dbReference type="OMA" id="MLMWMAP"/>
<dbReference type="GO" id="GO:0005789">
    <property type="term" value="C:endoplasmic reticulum membrane"/>
    <property type="evidence" value="ECO:0007669"/>
    <property type="project" value="TreeGrafter"/>
</dbReference>
<dbReference type="EnsemblPlants" id="AUR62023913-RA">
    <property type="protein sequence ID" value="AUR62023913-RA:cds"/>
    <property type="gene ID" value="AUR62023913"/>
</dbReference>
<evidence type="ECO:0000256" key="7">
    <source>
        <dbReference type="SAM" id="SignalP"/>
    </source>
</evidence>
<dbReference type="InterPro" id="IPR019013">
    <property type="entry name" value="Vma21"/>
</dbReference>